<dbReference type="EMBL" id="KN837149">
    <property type="protein sequence ID" value="KIJ39774.1"/>
    <property type="molecule type" value="Genomic_DNA"/>
</dbReference>
<evidence type="ECO:0000313" key="2">
    <source>
        <dbReference type="EMBL" id="KIJ39774.1"/>
    </source>
</evidence>
<proteinExistence type="predicted"/>
<gene>
    <name evidence="2" type="ORF">M422DRAFT_257369</name>
</gene>
<feature type="signal peptide" evidence="1">
    <location>
        <begin position="1"/>
        <end position="17"/>
    </location>
</feature>
<dbReference type="HOGENOM" id="CLU_065006_1_0_1"/>
<organism evidence="2 3">
    <name type="scientific">Sphaerobolus stellatus (strain SS14)</name>
    <dbReference type="NCBI Taxonomy" id="990650"/>
    <lineage>
        <taxon>Eukaryota</taxon>
        <taxon>Fungi</taxon>
        <taxon>Dikarya</taxon>
        <taxon>Basidiomycota</taxon>
        <taxon>Agaricomycotina</taxon>
        <taxon>Agaricomycetes</taxon>
        <taxon>Phallomycetidae</taxon>
        <taxon>Geastrales</taxon>
        <taxon>Sphaerobolaceae</taxon>
        <taxon>Sphaerobolus</taxon>
    </lineage>
</organism>
<dbReference type="OrthoDB" id="2804471at2759"/>
<keyword evidence="3" id="KW-1185">Reference proteome</keyword>
<evidence type="ECO:0000313" key="3">
    <source>
        <dbReference type="Proteomes" id="UP000054279"/>
    </source>
</evidence>
<name>A0A0C9UXZ9_SPHS4</name>
<reference evidence="2 3" key="1">
    <citation type="submission" date="2014-06" db="EMBL/GenBank/DDBJ databases">
        <title>Evolutionary Origins and Diversification of the Mycorrhizal Mutualists.</title>
        <authorList>
            <consortium name="DOE Joint Genome Institute"/>
            <consortium name="Mycorrhizal Genomics Consortium"/>
            <person name="Kohler A."/>
            <person name="Kuo A."/>
            <person name="Nagy L.G."/>
            <person name="Floudas D."/>
            <person name="Copeland A."/>
            <person name="Barry K.W."/>
            <person name="Cichocki N."/>
            <person name="Veneault-Fourrey C."/>
            <person name="LaButti K."/>
            <person name="Lindquist E.A."/>
            <person name="Lipzen A."/>
            <person name="Lundell T."/>
            <person name="Morin E."/>
            <person name="Murat C."/>
            <person name="Riley R."/>
            <person name="Ohm R."/>
            <person name="Sun H."/>
            <person name="Tunlid A."/>
            <person name="Henrissat B."/>
            <person name="Grigoriev I.V."/>
            <person name="Hibbett D.S."/>
            <person name="Martin F."/>
        </authorList>
    </citation>
    <scope>NUCLEOTIDE SEQUENCE [LARGE SCALE GENOMIC DNA]</scope>
    <source>
        <strain evidence="2 3">SS14</strain>
    </source>
</reference>
<accession>A0A0C9UXZ9</accession>
<dbReference type="AlphaFoldDB" id="A0A0C9UXZ9"/>
<evidence type="ECO:0000256" key="1">
    <source>
        <dbReference type="SAM" id="SignalP"/>
    </source>
</evidence>
<protein>
    <submittedName>
        <fullName evidence="2">Uncharacterized protein</fullName>
    </submittedName>
</protein>
<sequence length="132" mass="15412">MYQGIFKFLIIFRWALADAISRKIENGFLIGLDVSIENALSTILLWRFMLELRKFNDRLEDISSQGVTRTLFEFRAQVRNLNNSIMQNFGASIMLTEEEISTVYSDQKEIQMEHQPHHGNITADEFPWKQPG</sequence>
<dbReference type="Proteomes" id="UP000054279">
    <property type="component" value="Unassembled WGS sequence"/>
</dbReference>
<feature type="chain" id="PRO_5002214594" evidence="1">
    <location>
        <begin position="18"/>
        <end position="132"/>
    </location>
</feature>
<keyword evidence="1" id="KW-0732">Signal</keyword>